<evidence type="ECO:0000256" key="2">
    <source>
        <dbReference type="SAM" id="Coils"/>
    </source>
</evidence>
<dbReference type="InterPro" id="IPR054612">
    <property type="entry name" value="Phage_capsid-like_C"/>
</dbReference>
<dbReference type="Proteomes" id="UP000198336">
    <property type="component" value="Unassembled WGS sequence"/>
</dbReference>
<proteinExistence type="predicted"/>
<evidence type="ECO:0000256" key="1">
    <source>
        <dbReference type="ARBA" id="ARBA00004328"/>
    </source>
</evidence>
<dbReference type="SUPFAM" id="SSF56563">
    <property type="entry name" value="Major capsid protein gp5"/>
    <property type="match status" value="1"/>
</dbReference>
<protein>
    <recommendedName>
        <fullName evidence="3">Phage capsid-like C-terminal domain-containing protein</fullName>
    </recommendedName>
</protein>
<keyword evidence="5" id="KW-1185">Reference proteome</keyword>
<feature type="domain" description="Phage capsid-like C-terminal" evidence="3">
    <location>
        <begin position="164"/>
        <end position="427"/>
    </location>
</feature>
<dbReference type="AlphaFoldDB" id="A0A226I7W7"/>
<sequence length="433" mass="46405">MKTSIVLKKERTAKIVAQRALIDKAKLENRELTDEENEQFDTLQSEADELDGKIERAEKFEKNELLLGGNGAERLAGAGASTGEERELEKVEKRFSINRALFMAQPGKILDGVEREIHEIGQKQNRDSGVKLKTEDAGCFSLPISMLGRATQQTVSQDGGAYGGALVQNAAPVIVDPLRPRLFLEDLGATFMTGLQGGDVPLIVASDFAMEFLAEGASITRQKKQYAGPSLSPKRAGGAVEISNRLILQSSPDVENLVMTGLRNGFSQLLESASINGAGGVAPTGLLSYSGVLSGSSSASATRALVLELQALIEQNNSTEKSLGYLMSPQLKAILKQVKTDAGSGVFVLQDEKLDGYNFVATSLMPALNSGVNFPLIFGDFAQMVIGQWGAINIKVNPFSADLEDSVRVTLNTHADMQIANPKAFAKNAWLTA</sequence>
<dbReference type="EMBL" id="MUHA01000006">
    <property type="protein sequence ID" value="OXB01742.1"/>
    <property type="molecule type" value="Genomic_DNA"/>
</dbReference>
<comment type="caution">
    <text evidence="4">The sequence shown here is derived from an EMBL/GenBank/DDBJ whole genome shotgun (WGS) entry which is preliminary data.</text>
</comment>
<reference evidence="4 5" key="1">
    <citation type="submission" date="2016-11" db="EMBL/GenBank/DDBJ databases">
        <title>Whole genomes of Flavobacteriaceae.</title>
        <authorList>
            <person name="Stine C."/>
            <person name="Li C."/>
            <person name="Tadesse D."/>
        </authorList>
    </citation>
    <scope>NUCLEOTIDE SEQUENCE [LARGE SCALE GENOMIC DNA]</scope>
    <source>
        <strain evidence="4 5">CCUG 59446</strain>
    </source>
</reference>
<evidence type="ECO:0000259" key="3">
    <source>
        <dbReference type="Pfam" id="PF05065"/>
    </source>
</evidence>
<keyword evidence="2" id="KW-0175">Coiled coil</keyword>
<comment type="subcellular location">
    <subcellularLocation>
        <location evidence="1">Virion</location>
    </subcellularLocation>
</comment>
<dbReference type="InterPro" id="IPR024455">
    <property type="entry name" value="Phage_capsid"/>
</dbReference>
<dbReference type="NCBIfam" id="TIGR01554">
    <property type="entry name" value="major_cap_HK97"/>
    <property type="match status" value="1"/>
</dbReference>
<accession>A0A226I7W7</accession>
<name>A0A226I7W7_9FLAO</name>
<gene>
    <name evidence="4" type="ORF">B0A75_04690</name>
</gene>
<dbReference type="RefSeq" id="WP_089053135.1">
    <property type="nucleotide sequence ID" value="NZ_MUHA01000006.1"/>
</dbReference>
<evidence type="ECO:0000313" key="4">
    <source>
        <dbReference type="EMBL" id="OXB01742.1"/>
    </source>
</evidence>
<evidence type="ECO:0000313" key="5">
    <source>
        <dbReference type="Proteomes" id="UP000198336"/>
    </source>
</evidence>
<organism evidence="4 5">
    <name type="scientific">Flavobacterium oncorhynchi</name>
    <dbReference type="NCBI Taxonomy" id="728056"/>
    <lineage>
        <taxon>Bacteria</taxon>
        <taxon>Pseudomonadati</taxon>
        <taxon>Bacteroidota</taxon>
        <taxon>Flavobacteriia</taxon>
        <taxon>Flavobacteriales</taxon>
        <taxon>Flavobacteriaceae</taxon>
        <taxon>Flavobacterium</taxon>
    </lineage>
</organism>
<dbReference type="Gene3D" id="3.30.2400.10">
    <property type="entry name" value="Major capsid protein gp5"/>
    <property type="match status" value="1"/>
</dbReference>
<dbReference type="Pfam" id="PF05065">
    <property type="entry name" value="Phage_capsid"/>
    <property type="match status" value="1"/>
</dbReference>
<feature type="coiled-coil region" evidence="2">
    <location>
        <begin position="15"/>
        <end position="63"/>
    </location>
</feature>